<reference evidence="6 7" key="1">
    <citation type="submission" date="2024-11" db="EMBL/GenBank/DDBJ databases">
        <title>Chromosome-level genome assembly of Eucalyptus globulus Labill. provides insights into its genome evolution.</title>
        <authorList>
            <person name="Li X."/>
        </authorList>
    </citation>
    <scope>NUCLEOTIDE SEQUENCE [LARGE SCALE GENOMIC DNA]</scope>
    <source>
        <strain evidence="6">CL2024</strain>
        <tissue evidence="6">Fresh tender leaves</tissue>
    </source>
</reference>
<feature type="domain" description="AAA+ ATPase" evidence="5">
    <location>
        <begin position="55"/>
        <end position="195"/>
    </location>
</feature>
<dbReference type="EMBL" id="JBJKBG010000011">
    <property type="protein sequence ID" value="KAL3716588.1"/>
    <property type="molecule type" value="Genomic_DNA"/>
</dbReference>
<organism evidence="6 7">
    <name type="scientific">Eucalyptus globulus</name>
    <name type="common">Tasmanian blue gum</name>
    <dbReference type="NCBI Taxonomy" id="34317"/>
    <lineage>
        <taxon>Eukaryota</taxon>
        <taxon>Viridiplantae</taxon>
        <taxon>Streptophyta</taxon>
        <taxon>Embryophyta</taxon>
        <taxon>Tracheophyta</taxon>
        <taxon>Spermatophyta</taxon>
        <taxon>Magnoliopsida</taxon>
        <taxon>eudicotyledons</taxon>
        <taxon>Gunneridae</taxon>
        <taxon>Pentapetalae</taxon>
        <taxon>rosids</taxon>
        <taxon>malvids</taxon>
        <taxon>Myrtales</taxon>
        <taxon>Myrtaceae</taxon>
        <taxon>Myrtoideae</taxon>
        <taxon>Eucalypteae</taxon>
        <taxon>Eucalyptus</taxon>
    </lineage>
</organism>
<dbReference type="CDD" id="cd00009">
    <property type="entry name" value="AAA"/>
    <property type="match status" value="1"/>
</dbReference>
<proteinExistence type="predicted"/>
<dbReference type="Pfam" id="PF00004">
    <property type="entry name" value="AAA"/>
    <property type="match status" value="1"/>
</dbReference>
<dbReference type="Proteomes" id="UP001634007">
    <property type="component" value="Unassembled WGS sequence"/>
</dbReference>
<dbReference type="PRINTS" id="PR00300">
    <property type="entry name" value="CLPPROTEASEA"/>
</dbReference>
<dbReference type="CDD" id="cd19499">
    <property type="entry name" value="RecA-like_ClpB_Hsp104-like"/>
    <property type="match status" value="1"/>
</dbReference>
<feature type="domain" description="AAA+ ATPase" evidence="5">
    <location>
        <begin position="411"/>
        <end position="563"/>
    </location>
</feature>
<keyword evidence="1" id="KW-0677">Repeat</keyword>
<dbReference type="InterPro" id="IPR003593">
    <property type="entry name" value="AAA+_ATPase"/>
</dbReference>
<keyword evidence="3" id="KW-0067">ATP-binding</keyword>
<dbReference type="InterPro" id="IPR001270">
    <property type="entry name" value="ClpA/B"/>
</dbReference>
<dbReference type="SUPFAM" id="SSF52540">
    <property type="entry name" value="P-loop containing nucleoside triphosphate hydrolases"/>
    <property type="match status" value="2"/>
</dbReference>
<dbReference type="Pfam" id="PF07724">
    <property type="entry name" value="AAA_2"/>
    <property type="match status" value="1"/>
</dbReference>
<dbReference type="InterPro" id="IPR003959">
    <property type="entry name" value="ATPase_AAA_core"/>
</dbReference>
<dbReference type="Pfam" id="PF17871">
    <property type="entry name" value="AAA_lid_9"/>
    <property type="match status" value="1"/>
</dbReference>
<dbReference type="AlphaFoldDB" id="A0ABD3IRA9"/>
<protein>
    <recommendedName>
        <fullName evidence="5">AAA+ ATPase domain-containing protein</fullName>
    </recommendedName>
</protein>
<dbReference type="Gene3D" id="3.40.50.300">
    <property type="entry name" value="P-loop containing nucleotide triphosphate hydrolases"/>
    <property type="match status" value="3"/>
</dbReference>
<dbReference type="PANTHER" id="PTHR11638:SF18">
    <property type="entry name" value="HEAT SHOCK PROTEIN 104"/>
    <property type="match status" value="1"/>
</dbReference>
<evidence type="ECO:0000313" key="6">
    <source>
        <dbReference type="EMBL" id="KAL3716588.1"/>
    </source>
</evidence>
<evidence type="ECO:0000313" key="7">
    <source>
        <dbReference type="Proteomes" id="UP001634007"/>
    </source>
</evidence>
<dbReference type="InterPro" id="IPR027417">
    <property type="entry name" value="P-loop_NTPase"/>
</dbReference>
<gene>
    <name evidence="6" type="ORF">ACJRO7_008206</name>
</gene>
<comment type="caution">
    <text evidence="6">The sequence shown here is derived from an EMBL/GenBank/DDBJ whole genome shotgun (WGS) entry which is preliminary data.</text>
</comment>
<evidence type="ECO:0000256" key="1">
    <source>
        <dbReference type="ARBA" id="ARBA00022737"/>
    </source>
</evidence>
<dbReference type="SMART" id="SM00382">
    <property type="entry name" value="AAA"/>
    <property type="match status" value="2"/>
</dbReference>
<dbReference type="GO" id="GO:0005524">
    <property type="term" value="F:ATP binding"/>
    <property type="evidence" value="ECO:0007669"/>
    <property type="project" value="UniProtKB-KW"/>
</dbReference>
<keyword evidence="2" id="KW-0547">Nucleotide-binding</keyword>
<evidence type="ECO:0000256" key="3">
    <source>
        <dbReference type="ARBA" id="ARBA00022840"/>
    </source>
</evidence>
<dbReference type="InterPro" id="IPR050130">
    <property type="entry name" value="ClpA_ClpB"/>
</dbReference>
<accession>A0ABD3IRA9</accession>
<keyword evidence="4" id="KW-0143">Chaperone</keyword>
<keyword evidence="7" id="KW-1185">Reference proteome</keyword>
<evidence type="ECO:0000256" key="2">
    <source>
        <dbReference type="ARBA" id="ARBA00022741"/>
    </source>
</evidence>
<sequence>MRRHPLNPDKFSPLNTYAADLVAQASNFDPIIGRDIEINWVIKILSRRVKNSAVLIEKLGIGKTSIVEAVAKRIDSGDVPKNLRNVKIMALDIGALEADVQSRGSPKQRLRGILEEVRGAKGKVILFVDDIHLLLGARNRGGGSLDTANLFKPMLARGEVSCIGATTLEEYREFMEKDAAFERRVSDTISTLRGLKEKLQVHHDVRILDRALVAAAQLSSRYVTNHNLPDKAIDLVDEACLKELDILMRRKSQLDRELVALEREGDPGSNMVRKEFDDLKKKYDYLSMKHHQRKGKVDEIKRLKREQKDLLSVSQKAGRRIQEVETEIALLERDTSGELLFTENVGPKHVAEVVSSWTSIPISRLGQNEKQRLLGLVTRLHEKVVGQDQAVNLVAKAILRARTGLGRPGQPSGSFLLLGPTDVGKTELAKAVALQLFDDELSNPVFGNPIFPSIRIDMSEYADRFAVTRFIGAPPGYIGHEEGWQLTEAVRQRPYSVVLLDEVEKAHKSVLNPLLQVLDAGRLTDGLGRTVDFTNTVIIMTSNIGAHNIIEALASKMTMEAAHERVNNEHFLPEFLNRLDRTIVFYPLSLDQLKEVARLKANDEYGARPTIRWLEQNVVTRLTMMFVREEIGEGSTVYIDAEPNQQDLVYLVD</sequence>
<name>A0ABD3IRA9_EUCGL</name>
<evidence type="ECO:0000259" key="5">
    <source>
        <dbReference type="SMART" id="SM00382"/>
    </source>
</evidence>
<dbReference type="FunFam" id="3.40.50.300:FF:000025">
    <property type="entry name" value="ATP-dependent Clp protease subunit"/>
    <property type="match status" value="1"/>
</dbReference>
<dbReference type="InterPro" id="IPR041546">
    <property type="entry name" value="ClpA/ClpB_AAA_lid"/>
</dbReference>
<evidence type="ECO:0000256" key="4">
    <source>
        <dbReference type="ARBA" id="ARBA00023186"/>
    </source>
</evidence>
<dbReference type="PANTHER" id="PTHR11638">
    <property type="entry name" value="ATP-DEPENDENT CLP PROTEASE"/>
    <property type="match status" value="1"/>
</dbReference>